<keyword evidence="3" id="KW-0808">Transferase</keyword>
<comment type="caution">
    <text evidence="3">The sequence shown here is derived from an EMBL/GenBank/DDBJ whole genome shotgun (WGS) entry which is preliminary data.</text>
</comment>
<keyword evidence="1" id="KW-0472">Membrane</keyword>
<dbReference type="RefSeq" id="WP_375518936.1">
    <property type="nucleotide sequence ID" value="NZ_JBHIRY010000003.1"/>
</dbReference>
<evidence type="ECO:0000313" key="3">
    <source>
        <dbReference type="EMBL" id="MFB5759745.1"/>
    </source>
</evidence>
<accession>A0ABV5BZJ2</accession>
<keyword evidence="3" id="KW-0695">RNA-directed DNA polymerase</keyword>
<feature type="domain" description="Domain X" evidence="2">
    <location>
        <begin position="33"/>
        <end position="122"/>
    </location>
</feature>
<gene>
    <name evidence="3" type="ORF">ACE5LO_05005</name>
</gene>
<organism evidence="3 4">
    <name type="scientific">Paenibacillus medicaginis</name>
    <dbReference type="NCBI Taxonomy" id="1470560"/>
    <lineage>
        <taxon>Bacteria</taxon>
        <taxon>Bacillati</taxon>
        <taxon>Bacillota</taxon>
        <taxon>Bacilli</taxon>
        <taxon>Bacillales</taxon>
        <taxon>Paenibacillaceae</taxon>
        <taxon>Paenibacillus</taxon>
    </lineage>
</organism>
<dbReference type="GO" id="GO:0003964">
    <property type="term" value="F:RNA-directed DNA polymerase activity"/>
    <property type="evidence" value="ECO:0007669"/>
    <property type="project" value="UniProtKB-KW"/>
</dbReference>
<protein>
    <submittedName>
        <fullName evidence="3">Group II intron reverse transcriptase/maturase</fullName>
    </submittedName>
</protein>
<keyword evidence="1" id="KW-1133">Transmembrane helix</keyword>
<evidence type="ECO:0000313" key="4">
    <source>
        <dbReference type="Proteomes" id="UP001580430"/>
    </source>
</evidence>
<evidence type="ECO:0000256" key="1">
    <source>
        <dbReference type="SAM" id="Phobius"/>
    </source>
</evidence>
<dbReference type="InterPro" id="IPR024937">
    <property type="entry name" value="Domain_X"/>
</dbReference>
<keyword evidence="3" id="KW-0548">Nucleotidyltransferase</keyword>
<reference evidence="3 4" key="1">
    <citation type="submission" date="2024-09" db="EMBL/GenBank/DDBJ databases">
        <title>Paenibacillus zeirhizospherea sp. nov., isolated from surface of the maize (Zea mays) roots in a horticulture field, Hungary.</title>
        <authorList>
            <person name="Marton D."/>
            <person name="Farkas M."/>
            <person name="Bedics A."/>
            <person name="Toth E."/>
            <person name="Tancsics A."/>
            <person name="Boka K."/>
            <person name="Marati G."/>
            <person name="Kriszt B."/>
            <person name="Cserhati M."/>
        </authorList>
    </citation>
    <scope>NUCLEOTIDE SEQUENCE [LARGE SCALE GENOMIC DNA]</scope>
    <source>
        <strain evidence="3 4">JCM 18446</strain>
    </source>
</reference>
<proteinExistence type="predicted"/>
<dbReference type="Pfam" id="PF01348">
    <property type="entry name" value="Intron_maturas2"/>
    <property type="match status" value="1"/>
</dbReference>
<feature type="transmembrane region" description="Helical" evidence="1">
    <location>
        <begin position="187"/>
        <end position="210"/>
    </location>
</feature>
<dbReference type="EMBL" id="JBHIRY010000003">
    <property type="protein sequence ID" value="MFB5759745.1"/>
    <property type="molecule type" value="Genomic_DNA"/>
</dbReference>
<keyword evidence="4" id="KW-1185">Reference proteome</keyword>
<keyword evidence="1" id="KW-0812">Transmembrane</keyword>
<dbReference type="Proteomes" id="UP001580430">
    <property type="component" value="Unassembled WGS sequence"/>
</dbReference>
<name>A0ABV5BZJ2_9BACL</name>
<evidence type="ECO:0000259" key="2">
    <source>
        <dbReference type="Pfam" id="PF01348"/>
    </source>
</evidence>
<sequence length="211" mass="24032">MHSDAKHDHQGQRNINGSIRLSIPNEKIKSKANEYMSKGRATHRKERTTNDDFDIISQYQSEFRGFAQYYLLAYNAHKIASLKRTMELPLAYTLANKHKTTVNKIFAKYGKYRKTKDGTYNALSVTVEREGKKPLEAYFGGIRLGYQNSIQIESTSLTSNIFLKRSQSVTRLLNNTCELCGLITTTIAAVTTLSIIRTIFVVIIITIIMIR</sequence>